<protein>
    <submittedName>
        <fullName evidence="2">PH domain-containing protein</fullName>
    </submittedName>
</protein>
<sequence>LIIQKKESWEHEECGPEVTEFMRRTSTLPRDRDHRAVLVAPSEQTCTQWMDGFCFLKKYNRESECFAEDLNNLVELELRMRLLGIDWSAVPESPISPPSTYPDTSTLPF</sequence>
<accession>A0A183SY98</accession>
<dbReference type="WBParaSite" id="SSLN_0000954501-mRNA-1">
    <property type="protein sequence ID" value="SSLN_0000954501-mRNA-1"/>
    <property type="gene ID" value="SSLN_0000954501"/>
</dbReference>
<evidence type="ECO:0000313" key="2">
    <source>
        <dbReference type="WBParaSite" id="SSLN_0000954501-mRNA-1"/>
    </source>
</evidence>
<evidence type="ECO:0000256" key="1">
    <source>
        <dbReference type="SAM" id="MobiDB-lite"/>
    </source>
</evidence>
<feature type="region of interest" description="Disordered" evidence="1">
    <location>
        <begin position="89"/>
        <end position="109"/>
    </location>
</feature>
<organism evidence="2">
    <name type="scientific">Schistocephalus solidus</name>
    <name type="common">Tapeworm</name>
    <dbReference type="NCBI Taxonomy" id="70667"/>
    <lineage>
        <taxon>Eukaryota</taxon>
        <taxon>Metazoa</taxon>
        <taxon>Spiralia</taxon>
        <taxon>Lophotrochozoa</taxon>
        <taxon>Platyhelminthes</taxon>
        <taxon>Cestoda</taxon>
        <taxon>Eucestoda</taxon>
        <taxon>Diphyllobothriidea</taxon>
        <taxon>Diphyllobothriidae</taxon>
        <taxon>Schistocephalus</taxon>
    </lineage>
</organism>
<name>A0A183SY98_SCHSO</name>
<proteinExistence type="predicted"/>
<dbReference type="Gene3D" id="6.10.10.90">
    <property type="match status" value="1"/>
</dbReference>
<dbReference type="AlphaFoldDB" id="A0A183SY98"/>
<reference evidence="2" key="1">
    <citation type="submission" date="2016-06" db="UniProtKB">
        <authorList>
            <consortium name="WormBaseParasite"/>
        </authorList>
    </citation>
    <scope>IDENTIFICATION</scope>
</reference>